<keyword evidence="3" id="KW-0732">Signal</keyword>
<dbReference type="SUPFAM" id="SSF48452">
    <property type="entry name" value="TPR-like"/>
    <property type="match status" value="1"/>
</dbReference>
<name>A0A928UT84_9SPHI</name>
<accession>A0A928UT84</accession>
<reference evidence="8" key="1">
    <citation type="submission" date="2018-02" db="EMBL/GenBank/DDBJ databases">
        <authorList>
            <person name="Vasarhelyi B.M."/>
            <person name="Deshmukh S."/>
            <person name="Balint B."/>
            <person name="Kukolya J."/>
        </authorList>
    </citation>
    <scope>NUCLEOTIDE SEQUENCE</scope>
    <source>
        <strain evidence="8">KB22</strain>
    </source>
</reference>
<organism evidence="8 9">
    <name type="scientific">Sphingobacterium hungaricum</name>
    <dbReference type="NCBI Taxonomy" id="2082723"/>
    <lineage>
        <taxon>Bacteria</taxon>
        <taxon>Pseudomonadati</taxon>
        <taxon>Bacteroidota</taxon>
        <taxon>Sphingobacteriia</taxon>
        <taxon>Sphingobacteriales</taxon>
        <taxon>Sphingobacteriaceae</taxon>
        <taxon>Sphingobacterium</taxon>
    </lineage>
</organism>
<evidence type="ECO:0000256" key="5">
    <source>
        <dbReference type="ARBA" id="ARBA00023237"/>
    </source>
</evidence>
<evidence type="ECO:0000256" key="1">
    <source>
        <dbReference type="ARBA" id="ARBA00004442"/>
    </source>
</evidence>
<feature type="domain" description="RagB/SusD" evidence="6">
    <location>
        <begin position="386"/>
        <end position="509"/>
    </location>
</feature>
<dbReference type="InterPro" id="IPR011990">
    <property type="entry name" value="TPR-like_helical_dom_sf"/>
</dbReference>
<dbReference type="Pfam" id="PF07980">
    <property type="entry name" value="SusD_RagB"/>
    <property type="match status" value="1"/>
</dbReference>
<keyword evidence="5" id="KW-0998">Cell outer membrane</keyword>
<evidence type="ECO:0000259" key="6">
    <source>
        <dbReference type="Pfam" id="PF07980"/>
    </source>
</evidence>
<comment type="similarity">
    <text evidence="2">Belongs to the SusD family.</text>
</comment>
<dbReference type="Proteomes" id="UP000616201">
    <property type="component" value="Unassembled WGS sequence"/>
</dbReference>
<dbReference type="Gene3D" id="1.25.40.390">
    <property type="match status" value="1"/>
</dbReference>
<dbReference type="GO" id="GO:0009279">
    <property type="term" value="C:cell outer membrane"/>
    <property type="evidence" value="ECO:0007669"/>
    <property type="project" value="UniProtKB-SubCell"/>
</dbReference>
<evidence type="ECO:0000256" key="3">
    <source>
        <dbReference type="ARBA" id="ARBA00022729"/>
    </source>
</evidence>
<sequence length="511" mass="59170">MKKFIYFISTIALLFSSCGKDFLTVRPIEDLTGNNYWLTPQDARMFIQGLYASFRSATMDQAFFPGTGDLRCAPTVRNSGSNAASNFMNHITYLKNNDLNGLFNQYVNKDRNYGDNNDFFGFHNISNWSRFYTVIAKANIAIYEIDRLEGIFSDSEKKQFIAEATFMRNLSYFFLVRLFGDVPYYTEAYHAQAIGRTPMLKVLEDVYVDMESQYKNLPWTYEDPTEVGNRAMRGGALVLMMHVNMWIAGFSENEKNKYYERVEMLGKELMEENGGAYELLSLRNTKQIFKGRTKEGLFEIVQNYNYGELFHISATYADYVLRAPYKALVTASYIHYEPKFMKTMYPEDAVDERKTYWFQEDIYATSNRFVFLKYANIFVGEGEDGNPDDNAIVFRLADAILLRAEALAELDRDSEARTVLNVVRARAGALLIESVGGDDLKDEIWWERVRELLGEGHFFYDLVRTKKVLNSDYTSATMSITAFNQRAWTWPIDRAALVNNPFMTLNTYWNN</sequence>
<evidence type="ECO:0000256" key="2">
    <source>
        <dbReference type="ARBA" id="ARBA00006275"/>
    </source>
</evidence>
<gene>
    <name evidence="8" type="ORF">C4F49_03775</name>
</gene>
<dbReference type="InterPro" id="IPR033985">
    <property type="entry name" value="SusD-like_N"/>
</dbReference>
<dbReference type="EMBL" id="PRDK01000003">
    <property type="protein sequence ID" value="MBE8712795.1"/>
    <property type="molecule type" value="Genomic_DNA"/>
</dbReference>
<proteinExistence type="inferred from homology"/>
<comment type="subcellular location">
    <subcellularLocation>
        <location evidence="1">Cell outer membrane</location>
    </subcellularLocation>
</comment>
<dbReference type="RefSeq" id="WP_196935923.1">
    <property type="nucleotide sequence ID" value="NZ_MU158698.1"/>
</dbReference>
<evidence type="ECO:0000259" key="7">
    <source>
        <dbReference type="Pfam" id="PF14322"/>
    </source>
</evidence>
<evidence type="ECO:0000313" key="9">
    <source>
        <dbReference type="Proteomes" id="UP000616201"/>
    </source>
</evidence>
<dbReference type="AlphaFoldDB" id="A0A928UT84"/>
<dbReference type="InterPro" id="IPR012944">
    <property type="entry name" value="SusD_RagB_dom"/>
</dbReference>
<protein>
    <submittedName>
        <fullName evidence="8">RagB/SusD family nutrient uptake outer membrane protein</fullName>
    </submittedName>
</protein>
<evidence type="ECO:0000256" key="4">
    <source>
        <dbReference type="ARBA" id="ARBA00023136"/>
    </source>
</evidence>
<keyword evidence="9" id="KW-1185">Reference proteome</keyword>
<dbReference type="PROSITE" id="PS51257">
    <property type="entry name" value="PROKAR_LIPOPROTEIN"/>
    <property type="match status" value="1"/>
</dbReference>
<dbReference type="Pfam" id="PF14322">
    <property type="entry name" value="SusD-like_3"/>
    <property type="match status" value="1"/>
</dbReference>
<feature type="domain" description="SusD-like N-terminal" evidence="7">
    <location>
        <begin position="83"/>
        <end position="223"/>
    </location>
</feature>
<keyword evidence="4" id="KW-0472">Membrane</keyword>
<evidence type="ECO:0000313" key="8">
    <source>
        <dbReference type="EMBL" id="MBE8712795.1"/>
    </source>
</evidence>
<comment type="caution">
    <text evidence="8">The sequence shown here is derived from an EMBL/GenBank/DDBJ whole genome shotgun (WGS) entry which is preliminary data.</text>
</comment>